<dbReference type="Pfam" id="PF01738">
    <property type="entry name" value="DLH"/>
    <property type="match status" value="1"/>
</dbReference>
<evidence type="ECO:0000313" key="2">
    <source>
        <dbReference type="EMBL" id="NYE74752.1"/>
    </source>
</evidence>
<organism evidence="2 3">
    <name type="scientific">Microlunatus parietis</name>
    <dbReference type="NCBI Taxonomy" id="682979"/>
    <lineage>
        <taxon>Bacteria</taxon>
        <taxon>Bacillati</taxon>
        <taxon>Actinomycetota</taxon>
        <taxon>Actinomycetes</taxon>
        <taxon>Propionibacteriales</taxon>
        <taxon>Propionibacteriaceae</taxon>
        <taxon>Microlunatus</taxon>
    </lineage>
</organism>
<dbReference type="InterPro" id="IPR029058">
    <property type="entry name" value="AB_hydrolase_fold"/>
</dbReference>
<sequence>MAGRTIEIAAADGTAEAYLSPGPDTPHAGVLLFIDAIGLRPAIEAIADRIAGWGYTVLAPNVFYRAGTAPELAPTEDLRQPGAREAFFAGMGHRRTGLDTTNLLRDIATYLDALAAQPGVVGDRLGATGYCMGGMLALRAAAAHPDRIRAAGAFHAGNLVTDEPDSVHTIIRTATAEVLAGHADNDGSNPPEAIAALDEALDAAGITRTTAIYPDAPHGFTMPDTSMYQEAGAERHYAELEALFARTLG</sequence>
<gene>
    <name evidence="2" type="ORF">BKA15_006081</name>
</gene>
<proteinExistence type="predicted"/>
<name>A0A7Y9IDK4_9ACTN</name>
<dbReference type="PANTHER" id="PTHR46623">
    <property type="entry name" value="CARBOXYMETHYLENEBUTENOLIDASE-RELATED"/>
    <property type="match status" value="1"/>
</dbReference>
<dbReference type="EMBL" id="JACCBU010000001">
    <property type="protein sequence ID" value="NYE74752.1"/>
    <property type="molecule type" value="Genomic_DNA"/>
</dbReference>
<dbReference type="AlphaFoldDB" id="A0A7Y9IDK4"/>
<dbReference type="InterPro" id="IPR051049">
    <property type="entry name" value="Dienelactone_hydrolase-like"/>
</dbReference>
<dbReference type="SUPFAM" id="SSF53474">
    <property type="entry name" value="alpha/beta-Hydrolases"/>
    <property type="match status" value="1"/>
</dbReference>
<dbReference type="EC" id="3.1.1.45" evidence="2"/>
<keyword evidence="3" id="KW-1185">Reference proteome</keyword>
<dbReference type="Proteomes" id="UP000569914">
    <property type="component" value="Unassembled WGS sequence"/>
</dbReference>
<dbReference type="GO" id="GO:0008806">
    <property type="term" value="F:carboxymethylenebutenolidase activity"/>
    <property type="evidence" value="ECO:0007669"/>
    <property type="project" value="UniProtKB-EC"/>
</dbReference>
<dbReference type="Gene3D" id="3.40.50.1820">
    <property type="entry name" value="alpha/beta hydrolase"/>
    <property type="match status" value="1"/>
</dbReference>
<dbReference type="PANTHER" id="PTHR46623:SF10">
    <property type="entry name" value="CARBOXYMETHYLENEBUTENOLIDASE HOMOLOG"/>
    <property type="match status" value="1"/>
</dbReference>
<protein>
    <submittedName>
        <fullName evidence="2">Carboxymethylenebutenolidase</fullName>
        <ecNumber evidence="2">3.1.1.45</ecNumber>
    </submittedName>
</protein>
<dbReference type="InterPro" id="IPR002925">
    <property type="entry name" value="Dienelactn_hydro"/>
</dbReference>
<comment type="caution">
    <text evidence="2">The sequence shown here is derived from an EMBL/GenBank/DDBJ whole genome shotgun (WGS) entry which is preliminary data.</text>
</comment>
<feature type="domain" description="Dienelactone hydrolase" evidence="1">
    <location>
        <begin position="18"/>
        <end position="246"/>
    </location>
</feature>
<evidence type="ECO:0000313" key="3">
    <source>
        <dbReference type="Proteomes" id="UP000569914"/>
    </source>
</evidence>
<accession>A0A7Y9IDK4</accession>
<evidence type="ECO:0000259" key="1">
    <source>
        <dbReference type="Pfam" id="PF01738"/>
    </source>
</evidence>
<keyword evidence="2" id="KW-0378">Hydrolase</keyword>
<reference evidence="2 3" key="1">
    <citation type="submission" date="2020-07" db="EMBL/GenBank/DDBJ databases">
        <title>Sequencing the genomes of 1000 actinobacteria strains.</title>
        <authorList>
            <person name="Klenk H.-P."/>
        </authorList>
    </citation>
    <scope>NUCLEOTIDE SEQUENCE [LARGE SCALE GENOMIC DNA]</scope>
    <source>
        <strain evidence="2 3">DSM 22083</strain>
    </source>
</reference>
<dbReference type="RefSeq" id="WP_179757281.1">
    <property type="nucleotide sequence ID" value="NZ_JACCBU010000001.1"/>
</dbReference>